<evidence type="ECO:0000259" key="3">
    <source>
        <dbReference type="Pfam" id="PF12146"/>
    </source>
</evidence>
<organism evidence="4 5">
    <name type="scientific">Nocardia bovistercoris</name>
    <dbReference type="NCBI Taxonomy" id="2785916"/>
    <lineage>
        <taxon>Bacteria</taxon>
        <taxon>Bacillati</taxon>
        <taxon>Actinomycetota</taxon>
        <taxon>Actinomycetes</taxon>
        <taxon>Mycobacteriales</taxon>
        <taxon>Nocardiaceae</taxon>
        <taxon>Nocardia</taxon>
    </lineage>
</organism>
<dbReference type="GO" id="GO:0052689">
    <property type="term" value="F:carboxylic ester hydrolase activity"/>
    <property type="evidence" value="ECO:0007669"/>
    <property type="project" value="UniProtKB-ARBA"/>
</dbReference>
<evidence type="ECO:0000313" key="4">
    <source>
        <dbReference type="EMBL" id="MBH0777921.1"/>
    </source>
</evidence>
<comment type="caution">
    <text evidence="4">The sequence shown here is derived from an EMBL/GenBank/DDBJ whole genome shotgun (WGS) entry which is preliminary data.</text>
</comment>
<proteinExistence type="inferred from homology"/>
<comment type="similarity">
    <text evidence="1">Belongs to the AB hydrolase superfamily.</text>
</comment>
<dbReference type="InterPro" id="IPR029058">
    <property type="entry name" value="AB_hydrolase_fold"/>
</dbReference>
<reference evidence="4" key="1">
    <citation type="submission" date="2020-11" db="EMBL/GenBank/DDBJ databases">
        <title>Nocardia NEAU-351.nov., a novel actinomycete isolated from the cow dung.</title>
        <authorList>
            <person name="Zhang X."/>
        </authorList>
    </citation>
    <scope>NUCLEOTIDE SEQUENCE</scope>
    <source>
        <strain evidence="4">NEAU-351</strain>
    </source>
</reference>
<dbReference type="Pfam" id="PF12146">
    <property type="entry name" value="Hydrolase_4"/>
    <property type="match status" value="1"/>
</dbReference>
<dbReference type="PANTHER" id="PTHR22946">
    <property type="entry name" value="DIENELACTONE HYDROLASE DOMAIN-CONTAINING PROTEIN-RELATED"/>
    <property type="match status" value="1"/>
</dbReference>
<dbReference type="AlphaFoldDB" id="A0A931N462"/>
<dbReference type="InterPro" id="IPR050261">
    <property type="entry name" value="FrsA_esterase"/>
</dbReference>
<gene>
    <name evidence="4" type="ORF">IT779_16720</name>
</gene>
<evidence type="ECO:0000313" key="5">
    <source>
        <dbReference type="Proteomes" id="UP000655751"/>
    </source>
</evidence>
<feature type="domain" description="Serine aminopeptidase S33" evidence="3">
    <location>
        <begin position="40"/>
        <end position="282"/>
    </location>
</feature>
<name>A0A931N462_9NOCA</name>
<evidence type="ECO:0000256" key="2">
    <source>
        <dbReference type="ARBA" id="ARBA00022801"/>
    </source>
</evidence>
<dbReference type="RefSeq" id="WP_196150237.1">
    <property type="nucleotide sequence ID" value="NZ_JADMLG010000006.1"/>
</dbReference>
<dbReference type="Gene3D" id="3.40.50.1820">
    <property type="entry name" value="alpha/beta hydrolase"/>
    <property type="match status" value="1"/>
</dbReference>
<dbReference type="SUPFAM" id="SSF53474">
    <property type="entry name" value="alpha/beta-Hydrolases"/>
    <property type="match status" value="1"/>
</dbReference>
<dbReference type="EMBL" id="JADMLG010000006">
    <property type="protein sequence ID" value="MBH0777921.1"/>
    <property type="molecule type" value="Genomic_DNA"/>
</dbReference>
<dbReference type="PANTHER" id="PTHR22946:SF9">
    <property type="entry name" value="POLYKETIDE TRANSFERASE AF380"/>
    <property type="match status" value="1"/>
</dbReference>
<evidence type="ECO:0000256" key="1">
    <source>
        <dbReference type="ARBA" id="ARBA00008645"/>
    </source>
</evidence>
<sequence length="309" mass="33960">MTEPQLRHDADSTTVREVEFRVEDATVLRGRLHTRGPGGRAGIVMCHGFGGVASHIDHYAALFADAGFAVLVYDHRGFGASDGYPRQEVDPHRQLADWRDAITFATAQPEFDDRYGVGIWGSSFAGGLAVVLAANDPRVRCVVAQIPNLSGHRNARRLYTPEQIERIHRRAAIDRAARRSGAAPATVPIFSTDPAELCVFPGPIPTPAIAAAIAAGTWTNTATLRSMEHLVEFEPCGWLTHLNSTPLLMIIAEDDRCTFTDIQRDCYELVGGTKKLSSYPGGHFEAYTTYFEHTGPPARDWFIRHLPTP</sequence>
<dbReference type="Proteomes" id="UP000655751">
    <property type="component" value="Unassembled WGS sequence"/>
</dbReference>
<keyword evidence="5" id="KW-1185">Reference proteome</keyword>
<protein>
    <submittedName>
        <fullName evidence="4">Alpha/beta fold hydrolase</fullName>
    </submittedName>
</protein>
<dbReference type="Gene3D" id="1.10.10.800">
    <property type="match status" value="1"/>
</dbReference>
<dbReference type="InterPro" id="IPR022742">
    <property type="entry name" value="Hydrolase_4"/>
</dbReference>
<accession>A0A931N462</accession>
<keyword evidence="2 4" id="KW-0378">Hydrolase</keyword>